<dbReference type="RefSeq" id="WP_008141565.1">
    <property type="nucleotide sequence ID" value="NZ_CABJGD010000005.1"/>
</dbReference>
<dbReference type="SUPFAM" id="SSF143456">
    <property type="entry name" value="VC0467-like"/>
    <property type="match status" value="1"/>
</dbReference>
<sequence>MDMHIFQIKSNQTLPSPGGILIASPLLNDYHFMRSVVLLITHSEEGSMGIVMNKDFRYHISLNQLAPELEGSAYIPVFKGGPMERDTIFFIHTLKQLKGALELGNGLYMNGDFKAVQQYILDGGPLDGHIRFFAGYAGWSHGQLQQEIQRNSWFIGKGNSERLLHDPQKVLWNNSMNDLGNPYTLWSKYPVYPSFN</sequence>
<dbReference type="InterPro" id="IPR003774">
    <property type="entry name" value="AlgH-like"/>
</dbReference>
<evidence type="ECO:0000256" key="1">
    <source>
        <dbReference type="ARBA" id="ARBA00009600"/>
    </source>
</evidence>
<dbReference type="PANTHER" id="PTHR30327:SF1">
    <property type="entry name" value="UPF0301 PROTEIN YQGE"/>
    <property type="match status" value="1"/>
</dbReference>
<dbReference type="PANTHER" id="PTHR30327">
    <property type="entry name" value="UNCHARACTERIZED PROTEIN YQGE"/>
    <property type="match status" value="1"/>
</dbReference>
<evidence type="ECO:0000313" key="3">
    <source>
        <dbReference type="Proteomes" id="UP000283855"/>
    </source>
</evidence>
<dbReference type="EMBL" id="QSFT01000005">
    <property type="protein sequence ID" value="RHA77680.1"/>
    <property type="molecule type" value="Genomic_DNA"/>
</dbReference>
<accession>A0A413T2Z6</accession>
<name>A0A413T2Z6_9BACT</name>
<dbReference type="GO" id="GO:0005829">
    <property type="term" value="C:cytosol"/>
    <property type="evidence" value="ECO:0007669"/>
    <property type="project" value="TreeGrafter"/>
</dbReference>
<dbReference type="GeneID" id="78404130"/>
<evidence type="ECO:0000313" key="2">
    <source>
        <dbReference type="EMBL" id="RHA77680.1"/>
    </source>
</evidence>
<organism evidence="2 3">
    <name type="scientific">Phocaeicola coprophilus</name>
    <dbReference type="NCBI Taxonomy" id="387090"/>
    <lineage>
        <taxon>Bacteria</taxon>
        <taxon>Pseudomonadati</taxon>
        <taxon>Bacteroidota</taxon>
        <taxon>Bacteroidia</taxon>
        <taxon>Bacteroidales</taxon>
        <taxon>Bacteroidaceae</taxon>
        <taxon>Phocaeicola</taxon>
    </lineage>
</organism>
<dbReference type="Pfam" id="PF02622">
    <property type="entry name" value="DUF179"/>
    <property type="match status" value="1"/>
</dbReference>
<proteinExistence type="inferred from homology"/>
<comment type="similarity">
    <text evidence="1">Belongs to the UPF0301 (AlgH) family.</text>
</comment>
<dbReference type="Gene3D" id="3.40.1740.10">
    <property type="entry name" value="VC0467-like"/>
    <property type="match status" value="1"/>
</dbReference>
<gene>
    <name evidence="2" type="ORF">DW921_03390</name>
</gene>
<comment type="caution">
    <text evidence="2">The sequence shown here is derived from an EMBL/GenBank/DDBJ whole genome shotgun (WGS) entry which is preliminary data.</text>
</comment>
<dbReference type="Proteomes" id="UP000283855">
    <property type="component" value="Unassembled WGS sequence"/>
</dbReference>
<reference evidence="2 3" key="1">
    <citation type="submission" date="2018-08" db="EMBL/GenBank/DDBJ databases">
        <title>A genome reference for cultivated species of the human gut microbiota.</title>
        <authorList>
            <person name="Zou Y."/>
            <person name="Xue W."/>
            <person name="Luo G."/>
        </authorList>
    </citation>
    <scope>NUCLEOTIDE SEQUENCE [LARGE SCALE GENOMIC DNA]</scope>
    <source>
        <strain evidence="2 3">AM42-38</strain>
    </source>
</reference>
<dbReference type="AlphaFoldDB" id="A0A413T2Z6"/>
<protein>
    <submittedName>
        <fullName evidence="2">YqgE/AlgH family protein</fullName>
    </submittedName>
</protein>